<gene>
    <name evidence="2" type="ordered locus">SYNW1591</name>
</gene>
<dbReference type="KEGG" id="syw:SYNW1591"/>
<evidence type="ECO:0000313" key="3">
    <source>
        <dbReference type="Proteomes" id="UP000001422"/>
    </source>
</evidence>
<dbReference type="HOGENOM" id="CLU_110216_1_0_3"/>
<feature type="chain" id="PRO_5004293955" description="DUF3122 domain-containing protein" evidence="1">
    <location>
        <begin position="24"/>
        <end position="161"/>
    </location>
</feature>
<organism evidence="2 3">
    <name type="scientific">Parasynechococcus marenigrum (strain WH8102)</name>
    <dbReference type="NCBI Taxonomy" id="84588"/>
    <lineage>
        <taxon>Bacteria</taxon>
        <taxon>Bacillati</taxon>
        <taxon>Cyanobacteriota</taxon>
        <taxon>Cyanophyceae</taxon>
        <taxon>Synechococcales</taxon>
        <taxon>Prochlorococcaceae</taxon>
        <taxon>Parasynechococcus</taxon>
        <taxon>Parasynechococcus marenigrum</taxon>
    </lineage>
</organism>
<dbReference type="EMBL" id="BX569693">
    <property type="protein sequence ID" value="CAE08106.1"/>
    <property type="molecule type" value="Genomic_DNA"/>
</dbReference>
<dbReference type="InterPro" id="IPR021469">
    <property type="entry name" value="DUF3122"/>
</dbReference>
<accession>Q7U5V2</accession>
<evidence type="ECO:0000256" key="1">
    <source>
        <dbReference type="SAM" id="SignalP"/>
    </source>
</evidence>
<dbReference type="STRING" id="84588.SYNW1591"/>
<proteinExistence type="predicted"/>
<evidence type="ECO:0008006" key="4">
    <source>
        <dbReference type="Google" id="ProtNLM"/>
    </source>
</evidence>
<dbReference type="Pfam" id="PF11320">
    <property type="entry name" value="DUF3122"/>
    <property type="match status" value="1"/>
</dbReference>
<keyword evidence="3" id="KW-1185">Reference proteome</keyword>
<feature type="signal peptide" evidence="1">
    <location>
        <begin position="1"/>
        <end position="23"/>
    </location>
</feature>
<dbReference type="eggNOG" id="ENOG5032U3M">
    <property type="taxonomic scope" value="Bacteria"/>
</dbReference>
<reference evidence="2 3" key="1">
    <citation type="journal article" date="2003" name="Nature">
        <title>The genome of a motile marine Synechococcus.</title>
        <authorList>
            <person name="Palenik B."/>
            <person name="Brahamsha B."/>
            <person name="Larimer F."/>
            <person name="Land M."/>
            <person name="Hauser L."/>
            <person name="Chain P."/>
            <person name="Lamerdin J."/>
            <person name="Regala W."/>
            <person name="Allen E.A."/>
            <person name="McCarren J."/>
            <person name="Paulsen I."/>
            <person name="Dufresne A."/>
            <person name="Partensky F."/>
            <person name="Webb E."/>
            <person name="Waterbury J."/>
        </authorList>
    </citation>
    <scope>NUCLEOTIDE SEQUENCE [LARGE SCALE GENOMIC DNA]</scope>
    <source>
        <strain evidence="2 3">WH8102</strain>
    </source>
</reference>
<sequence length="161" mass="17893">MRRLLCCLIAVLVLFTAAPQGRAQVHEHESDNGTRMVRSLESLRDLDYDSWQAVAYREGKPGEPVVLRIVGYPGKLRLDHPVSLQVEAGRRAWALDDITLANPALATDGREAAAEFALDPLLDDLSNNRPLRLMLPGVFTELPVPPYVVGEWRSLQDLPLS</sequence>
<dbReference type="RefSeq" id="WP_011128455.1">
    <property type="nucleotide sequence ID" value="NC_005070.1"/>
</dbReference>
<dbReference type="Proteomes" id="UP000001422">
    <property type="component" value="Chromosome"/>
</dbReference>
<keyword evidence="1" id="KW-0732">Signal</keyword>
<name>Q7U5V2_PARMW</name>
<dbReference type="AlphaFoldDB" id="Q7U5V2"/>
<evidence type="ECO:0000313" key="2">
    <source>
        <dbReference type="EMBL" id="CAE08106.1"/>
    </source>
</evidence>
<protein>
    <recommendedName>
        <fullName evidence="4">DUF3122 domain-containing protein</fullName>
    </recommendedName>
</protein>